<evidence type="ECO:0000259" key="4">
    <source>
        <dbReference type="Pfam" id="PF01134"/>
    </source>
</evidence>
<evidence type="ECO:0000256" key="3">
    <source>
        <dbReference type="ARBA" id="ARBA00022827"/>
    </source>
</evidence>
<dbReference type="PANTHER" id="PTHR11806">
    <property type="entry name" value="GLUCOSE INHIBITED DIVISION PROTEIN A"/>
    <property type="match status" value="1"/>
</dbReference>
<dbReference type="EMBL" id="SRLO01001676">
    <property type="protein sequence ID" value="TNN35973.1"/>
    <property type="molecule type" value="Genomic_DNA"/>
</dbReference>
<evidence type="ECO:0000313" key="6">
    <source>
        <dbReference type="Proteomes" id="UP000314294"/>
    </source>
</evidence>
<dbReference type="InterPro" id="IPR002218">
    <property type="entry name" value="MnmG-rel"/>
</dbReference>
<name>A0A4Z2F4Z9_9TELE</name>
<protein>
    <submittedName>
        <fullName evidence="5">Protein MTO1, mitochondrial</fullName>
    </submittedName>
</protein>
<keyword evidence="2" id="KW-0285">Flavoprotein</keyword>
<organism evidence="5 6">
    <name type="scientific">Liparis tanakae</name>
    <name type="common">Tanaka's snailfish</name>
    <dbReference type="NCBI Taxonomy" id="230148"/>
    <lineage>
        <taxon>Eukaryota</taxon>
        <taxon>Metazoa</taxon>
        <taxon>Chordata</taxon>
        <taxon>Craniata</taxon>
        <taxon>Vertebrata</taxon>
        <taxon>Euteleostomi</taxon>
        <taxon>Actinopterygii</taxon>
        <taxon>Neopterygii</taxon>
        <taxon>Teleostei</taxon>
        <taxon>Neoteleostei</taxon>
        <taxon>Acanthomorphata</taxon>
        <taxon>Eupercaria</taxon>
        <taxon>Perciformes</taxon>
        <taxon>Cottioidei</taxon>
        <taxon>Cottales</taxon>
        <taxon>Liparidae</taxon>
        <taxon>Liparis</taxon>
    </lineage>
</organism>
<dbReference type="PANTHER" id="PTHR11806:SF0">
    <property type="entry name" value="PROTEIN MTO1 HOMOLOG, MITOCHONDRIAL"/>
    <property type="match status" value="1"/>
</dbReference>
<dbReference type="Proteomes" id="UP000314294">
    <property type="component" value="Unassembled WGS sequence"/>
</dbReference>
<dbReference type="PRINTS" id="PR00411">
    <property type="entry name" value="PNDRDTASEI"/>
</dbReference>
<reference evidence="5 6" key="1">
    <citation type="submission" date="2019-03" db="EMBL/GenBank/DDBJ databases">
        <title>First draft genome of Liparis tanakae, snailfish: a comprehensive survey of snailfish specific genes.</title>
        <authorList>
            <person name="Kim W."/>
            <person name="Song I."/>
            <person name="Jeong J.-H."/>
            <person name="Kim D."/>
            <person name="Kim S."/>
            <person name="Ryu S."/>
            <person name="Song J.Y."/>
            <person name="Lee S.K."/>
        </authorList>
    </citation>
    <scope>NUCLEOTIDE SEQUENCE [LARGE SCALE GENOMIC DNA]</scope>
    <source>
        <tissue evidence="5">Muscle</tissue>
    </source>
</reference>
<keyword evidence="6" id="KW-1185">Reference proteome</keyword>
<dbReference type="SUPFAM" id="SSF51905">
    <property type="entry name" value="FAD/NAD(P)-binding domain"/>
    <property type="match status" value="1"/>
</dbReference>
<keyword evidence="3" id="KW-0274">FAD</keyword>
<dbReference type="OrthoDB" id="8892505at2759"/>
<dbReference type="GO" id="GO:0005829">
    <property type="term" value="C:cytosol"/>
    <property type="evidence" value="ECO:0007669"/>
    <property type="project" value="TreeGrafter"/>
</dbReference>
<dbReference type="Pfam" id="PF01134">
    <property type="entry name" value="GIDA"/>
    <property type="match status" value="1"/>
</dbReference>
<sequence length="397" mass="42722">MLTKKPPALQSFLSLVSRRASHLVRQQYDVIVVGGGHAGTEAAAAAARTGAETLLVSQKIETIGALSCNPSLGGVGKGQLVREVDALDGLCGRAGDWAGIHFSILNRRKGPAAELLSTPRLTVLEGSVEELLVSEPNPEQPGHHRVTGIRLANRSHPISASSVVLTTGTFLSGSLFMGQSKSPGGRIGDAPSSAGLSHTLRERLGLRTGRLRTGTPPRILKDSVDLSLAQIQPPDGRPTPFSFLNTHTRCKPEEQLPCYLTHTTPGVERVVKESLHLNCHIQEDAKGPRYCPSIESRVLRFPGRRHQVWLEPEGVTSDLLYPQGLSMTMPPDVQLRLIREIPALHRAEIHTPGYGVQYDFVCPTQLSPALQVKSTQGLFLAGQINGTTGYEEAAAQV</sequence>
<dbReference type="InterPro" id="IPR040131">
    <property type="entry name" value="MnmG_N"/>
</dbReference>
<gene>
    <name evidence="5" type="primary">MTO1_0</name>
    <name evidence="5" type="ORF">EYF80_053853</name>
</gene>
<dbReference type="GO" id="GO:0050660">
    <property type="term" value="F:flavin adenine dinucleotide binding"/>
    <property type="evidence" value="ECO:0007669"/>
    <property type="project" value="InterPro"/>
</dbReference>
<comment type="cofactor">
    <cofactor evidence="1">
        <name>FAD</name>
        <dbReference type="ChEBI" id="CHEBI:57692"/>
    </cofactor>
</comment>
<dbReference type="GO" id="GO:0030488">
    <property type="term" value="P:tRNA methylation"/>
    <property type="evidence" value="ECO:0007669"/>
    <property type="project" value="TreeGrafter"/>
</dbReference>
<dbReference type="Gene3D" id="3.50.50.60">
    <property type="entry name" value="FAD/NAD(P)-binding domain"/>
    <property type="match status" value="1"/>
</dbReference>
<evidence type="ECO:0000256" key="2">
    <source>
        <dbReference type="ARBA" id="ARBA00022630"/>
    </source>
</evidence>
<evidence type="ECO:0000313" key="5">
    <source>
        <dbReference type="EMBL" id="TNN35973.1"/>
    </source>
</evidence>
<feature type="domain" description="MnmG N-terminal" evidence="4">
    <location>
        <begin position="29"/>
        <end position="396"/>
    </location>
</feature>
<dbReference type="GO" id="GO:0002098">
    <property type="term" value="P:tRNA wobble uridine modification"/>
    <property type="evidence" value="ECO:0007669"/>
    <property type="project" value="TreeGrafter"/>
</dbReference>
<accession>A0A4Z2F4Z9</accession>
<proteinExistence type="predicted"/>
<dbReference type="Gene3D" id="2.40.30.260">
    <property type="match status" value="1"/>
</dbReference>
<comment type="caution">
    <text evidence="5">The sequence shown here is derived from an EMBL/GenBank/DDBJ whole genome shotgun (WGS) entry which is preliminary data.</text>
</comment>
<dbReference type="InterPro" id="IPR036188">
    <property type="entry name" value="FAD/NAD-bd_sf"/>
</dbReference>
<dbReference type="AlphaFoldDB" id="A0A4Z2F4Z9"/>
<evidence type="ECO:0000256" key="1">
    <source>
        <dbReference type="ARBA" id="ARBA00001974"/>
    </source>
</evidence>